<dbReference type="EMBL" id="CP046956">
    <property type="protein sequence ID" value="QTN01604.1"/>
    <property type="molecule type" value="Genomic_DNA"/>
</dbReference>
<protein>
    <submittedName>
        <fullName evidence="2">DUF2837 family protein</fullName>
    </submittedName>
</protein>
<accession>A0ABX7VYA9</accession>
<keyword evidence="1" id="KW-1133">Transmembrane helix</keyword>
<evidence type="ECO:0000256" key="1">
    <source>
        <dbReference type="SAM" id="Phobius"/>
    </source>
</evidence>
<dbReference type="Proteomes" id="UP000665043">
    <property type="component" value="Chromosome"/>
</dbReference>
<feature type="transmembrane region" description="Helical" evidence="1">
    <location>
        <begin position="20"/>
        <end position="39"/>
    </location>
</feature>
<keyword evidence="1" id="KW-0812">Transmembrane</keyword>
<evidence type="ECO:0000313" key="2">
    <source>
        <dbReference type="EMBL" id="QTN01604.1"/>
    </source>
</evidence>
<evidence type="ECO:0000313" key="3">
    <source>
        <dbReference type="Proteomes" id="UP000665043"/>
    </source>
</evidence>
<sequence length="57" mass="6509">MDTAPNVDTLEFVETQFRILIGASTVGTIFGIILLYTLMKISFSLKKEQNLFPWINE</sequence>
<organism evidence="2 3">
    <name type="scientific">Sediminibacillus dalangtanensis</name>
    <dbReference type="NCBI Taxonomy" id="2729421"/>
    <lineage>
        <taxon>Bacteria</taxon>
        <taxon>Bacillati</taxon>
        <taxon>Bacillota</taxon>
        <taxon>Bacilli</taxon>
        <taxon>Bacillales</taxon>
        <taxon>Bacillaceae</taxon>
        <taxon>Sediminibacillus</taxon>
    </lineage>
</organism>
<gene>
    <name evidence="2" type="ORF">ERJ70_16530</name>
</gene>
<name>A0ABX7VYA9_9BACI</name>
<proteinExistence type="predicted"/>
<keyword evidence="3" id="KW-1185">Reference proteome</keyword>
<dbReference type="RefSeq" id="WP_209369483.1">
    <property type="nucleotide sequence ID" value="NZ_CP046956.1"/>
</dbReference>
<keyword evidence="1" id="KW-0472">Membrane</keyword>
<reference evidence="2 3" key="1">
    <citation type="submission" date="2019-12" db="EMBL/GenBank/DDBJ databases">
        <title>The whole genome sequencing of a strain isolated from a Mars analog, Dalangtan Playa.</title>
        <authorList>
            <person name="Huang T."/>
        </authorList>
    </citation>
    <scope>NUCLEOTIDE SEQUENCE [LARGE SCALE GENOMIC DNA]</scope>
    <source>
        <strain evidence="2 3">DP4-553-S</strain>
    </source>
</reference>